<dbReference type="PANTHER" id="PTHR30055">
    <property type="entry name" value="HTH-TYPE TRANSCRIPTIONAL REGULATOR RUTR"/>
    <property type="match status" value="1"/>
</dbReference>
<dbReference type="InterPro" id="IPR009057">
    <property type="entry name" value="Homeodomain-like_sf"/>
</dbReference>
<dbReference type="PANTHER" id="PTHR30055:SF209">
    <property type="entry name" value="POSSIBLE TRANSCRIPTIONAL REGULATORY PROTEIN (PROBABLY TETR-FAMILY)"/>
    <property type="match status" value="1"/>
</dbReference>
<dbReference type="GO" id="GO:0003700">
    <property type="term" value="F:DNA-binding transcription factor activity"/>
    <property type="evidence" value="ECO:0007669"/>
    <property type="project" value="TreeGrafter"/>
</dbReference>
<sequence length="194" mass="20829">MPERRPRADAARNEKAVLDAADELFARCASPAEVTMAAVATAAGVGKGTLFRRFGDRSGLLVALMAARLEPLSRQVEEGDPPLGPGTPPRERAAALLDAVLGFKLANRHLSLALEEFGSGSPYRAPHYEQWHRTLSDILERIPGWSAAESAFAADALLATVRADLVEHLVTERGLTPEQVRERVAGFVARVLAG</sequence>
<organism evidence="4 5">
    <name type="scientific">Streptomyces cacaoi</name>
    <dbReference type="NCBI Taxonomy" id="1898"/>
    <lineage>
        <taxon>Bacteria</taxon>
        <taxon>Bacillati</taxon>
        <taxon>Actinomycetota</taxon>
        <taxon>Actinomycetes</taxon>
        <taxon>Kitasatosporales</taxon>
        <taxon>Streptomycetaceae</taxon>
        <taxon>Streptomyces</taxon>
    </lineage>
</organism>
<dbReference type="SUPFAM" id="SSF46689">
    <property type="entry name" value="Homeodomain-like"/>
    <property type="match status" value="1"/>
</dbReference>
<keyword evidence="1 2" id="KW-0238">DNA-binding</keyword>
<proteinExistence type="predicted"/>
<dbReference type="Proteomes" id="UP000319210">
    <property type="component" value="Unassembled WGS sequence"/>
</dbReference>
<gene>
    <name evidence="4" type="ORF">SCA03_45850</name>
</gene>
<dbReference type="GO" id="GO:0000976">
    <property type="term" value="F:transcription cis-regulatory region binding"/>
    <property type="evidence" value="ECO:0007669"/>
    <property type="project" value="TreeGrafter"/>
</dbReference>
<dbReference type="AlphaFoldDB" id="A0A4Y3R3E6"/>
<dbReference type="OrthoDB" id="4542210at2"/>
<keyword evidence="5" id="KW-1185">Reference proteome</keyword>
<dbReference type="PROSITE" id="PS50977">
    <property type="entry name" value="HTH_TETR_2"/>
    <property type="match status" value="1"/>
</dbReference>
<protein>
    <submittedName>
        <fullName evidence="4">TetR family transcriptional regulator</fullName>
    </submittedName>
</protein>
<dbReference type="InterPro" id="IPR050109">
    <property type="entry name" value="HTH-type_TetR-like_transc_reg"/>
</dbReference>
<reference evidence="4 5" key="1">
    <citation type="submission" date="2019-06" db="EMBL/GenBank/DDBJ databases">
        <title>Whole genome shotgun sequence of Streptomyces cacaoi subsp. cacaoi NBRC 12748.</title>
        <authorList>
            <person name="Hosoyama A."/>
            <person name="Uohara A."/>
            <person name="Ohji S."/>
            <person name="Ichikawa N."/>
        </authorList>
    </citation>
    <scope>NUCLEOTIDE SEQUENCE [LARGE SCALE GENOMIC DNA]</scope>
    <source>
        <strain evidence="4 5">NBRC 12748</strain>
    </source>
</reference>
<dbReference type="Gene3D" id="1.10.357.10">
    <property type="entry name" value="Tetracycline Repressor, domain 2"/>
    <property type="match status" value="1"/>
</dbReference>
<evidence type="ECO:0000259" key="3">
    <source>
        <dbReference type="PROSITE" id="PS50977"/>
    </source>
</evidence>
<feature type="domain" description="HTH tetR-type" evidence="3">
    <location>
        <begin position="11"/>
        <end position="72"/>
    </location>
</feature>
<feature type="DNA-binding region" description="H-T-H motif" evidence="2">
    <location>
        <begin position="35"/>
        <end position="54"/>
    </location>
</feature>
<accession>A0A4Y3R3E6</accession>
<dbReference type="InterPro" id="IPR001647">
    <property type="entry name" value="HTH_TetR"/>
</dbReference>
<dbReference type="Pfam" id="PF00440">
    <property type="entry name" value="TetR_N"/>
    <property type="match status" value="1"/>
</dbReference>
<dbReference type="EMBL" id="BJMM01000026">
    <property type="protein sequence ID" value="GEB52034.1"/>
    <property type="molecule type" value="Genomic_DNA"/>
</dbReference>
<name>A0A4Y3R3E6_STRCI</name>
<evidence type="ECO:0000313" key="5">
    <source>
        <dbReference type="Proteomes" id="UP000319210"/>
    </source>
</evidence>
<evidence type="ECO:0000256" key="2">
    <source>
        <dbReference type="PROSITE-ProRule" id="PRU00335"/>
    </source>
</evidence>
<dbReference type="RefSeq" id="WP_086814762.1">
    <property type="nucleotide sequence ID" value="NZ_BJMM01000026.1"/>
</dbReference>
<evidence type="ECO:0000313" key="4">
    <source>
        <dbReference type="EMBL" id="GEB52034.1"/>
    </source>
</evidence>
<evidence type="ECO:0000256" key="1">
    <source>
        <dbReference type="ARBA" id="ARBA00023125"/>
    </source>
</evidence>
<comment type="caution">
    <text evidence="4">The sequence shown here is derived from an EMBL/GenBank/DDBJ whole genome shotgun (WGS) entry which is preliminary data.</text>
</comment>